<keyword evidence="1" id="KW-0812">Transmembrane</keyword>
<name>A0A7J9S2W3_METMI</name>
<keyword evidence="1" id="KW-1133">Transmembrane helix</keyword>
<dbReference type="RefSeq" id="WP_183546956.1">
    <property type="nucleotide sequence ID" value="NZ_JACHIQ010000002.1"/>
</dbReference>
<sequence>MGENKHKHMSGLLLGFLGLVLIYILLFEQHTVQDLLIILGIMAAVLLSDNFQVLEIANILSLKKENVRIGPASEQEKLIKNPTDEEYPELLTTGYFTPLEPVHDEYEDELISILVEEIKNSLRSGDLADGLNFSDSMAACEKMAEPENAFLFQKIMSPEFFEKIKEELTPDEIEKLKKVLPKDQMDTLCTTLFNNKESIDRLLEICEYISTRSHGISGKYDILRKKYIISYLKKLNVSPGQVQWDIKLESTVKDGKKFVNDDFVIFDGYVNQGSTELFIETAKLTFPKLKPILEKEIYIYLSKILKYNEINSKSGKMVMIIVIPKNTEPNFMLRLKNNIDKIFGPAQLHGLLSIEYVPEYVEKDLI</sequence>
<gene>
    <name evidence="2" type="ORF">HNP97_001397</name>
</gene>
<dbReference type="AlphaFoldDB" id="A0A7J9S2W3"/>
<keyword evidence="1" id="KW-0472">Membrane</keyword>
<accession>A0A7J9S2W3</accession>
<evidence type="ECO:0000313" key="3">
    <source>
        <dbReference type="Proteomes" id="UP000584706"/>
    </source>
</evidence>
<feature type="transmembrane region" description="Helical" evidence="1">
    <location>
        <begin position="12"/>
        <end position="29"/>
    </location>
</feature>
<comment type="caution">
    <text evidence="2">The sequence shown here is derived from an EMBL/GenBank/DDBJ whole genome shotgun (WGS) entry which is preliminary data.</text>
</comment>
<dbReference type="Proteomes" id="UP000584706">
    <property type="component" value="Unassembled WGS sequence"/>
</dbReference>
<protein>
    <submittedName>
        <fullName evidence="2">Uncharacterized protein</fullName>
    </submittedName>
</protein>
<proteinExistence type="predicted"/>
<evidence type="ECO:0000313" key="2">
    <source>
        <dbReference type="EMBL" id="MBB6067887.1"/>
    </source>
</evidence>
<organism evidence="2 3">
    <name type="scientific">Methanococcus maripaludis</name>
    <name type="common">Methanococcus deltae</name>
    <dbReference type="NCBI Taxonomy" id="39152"/>
    <lineage>
        <taxon>Archaea</taxon>
        <taxon>Methanobacteriati</taxon>
        <taxon>Methanobacteriota</taxon>
        <taxon>Methanomada group</taxon>
        <taxon>Methanococci</taxon>
        <taxon>Methanococcales</taxon>
        <taxon>Methanococcaceae</taxon>
        <taxon>Methanococcus</taxon>
    </lineage>
</organism>
<dbReference type="EMBL" id="JACHIQ010000002">
    <property type="protein sequence ID" value="MBB6067887.1"/>
    <property type="molecule type" value="Genomic_DNA"/>
</dbReference>
<evidence type="ECO:0000256" key="1">
    <source>
        <dbReference type="SAM" id="Phobius"/>
    </source>
</evidence>
<reference evidence="2 3" key="1">
    <citation type="submission" date="2020-08" db="EMBL/GenBank/DDBJ databases">
        <title>Genomic Encyclopedia of Type Strains, Phase IV (KMG-V): Genome sequencing to study the core and pangenomes of soil and plant-associated prokaryotes.</title>
        <authorList>
            <person name="Whitman W."/>
        </authorList>
    </citation>
    <scope>NUCLEOTIDE SEQUENCE [LARGE SCALE GENOMIC DNA]</scope>
    <source>
        <strain evidence="2 3">DSM 7078</strain>
    </source>
</reference>